<comment type="catalytic activity">
    <reaction evidence="1 10">
        <text>a 2'-deoxyribonucleoside 5'-diphosphate + ATP = a 2'-deoxyribonucleoside 5'-triphosphate + ADP</text>
        <dbReference type="Rhea" id="RHEA:44640"/>
        <dbReference type="ChEBI" id="CHEBI:30616"/>
        <dbReference type="ChEBI" id="CHEBI:61560"/>
        <dbReference type="ChEBI" id="CHEBI:73316"/>
        <dbReference type="ChEBI" id="CHEBI:456216"/>
        <dbReference type="EC" id="2.7.4.6"/>
    </reaction>
</comment>
<keyword evidence="5 10" id="KW-0808">Transferase</keyword>
<feature type="binding site" evidence="9">
    <location>
        <position position="217"/>
    </location>
    <ligand>
        <name>ATP</name>
        <dbReference type="ChEBI" id="CHEBI:30616"/>
    </ligand>
</feature>
<dbReference type="GO" id="GO:0005524">
    <property type="term" value="F:ATP binding"/>
    <property type="evidence" value="ECO:0007669"/>
    <property type="project" value="UniProtKB-KW"/>
</dbReference>
<keyword evidence="6 10" id="KW-0547">Nucleotide-binding</keyword>
<evidence type="ECO:0000256" key="9">
    <source>
        <dbReference type="PROSITE-ProRule" id="PRU00706"/>
    </source>
</evidence>
<dbReference type="Gene3D" id="3.30.70.141">
    <property type="entry name" value="Nucleoside diphosphate kinase-like domain"/>
    <property type="match status" value="1"/>
</dbReference>
<feature type="active site" description="Pros-phosphohistidine intermediate" evidence="9">
    <location>
        <position position="220"/>
    </location>
</feature>
<dbReference type="OrthoDB" id="2162449at2759"/>
<evidence type="ECO:0000256" key="1">
    <source>
        <dbReference type="ARBA" id="ARBA00000082"/>
    </source>
</evidence>
<dbReference type="SUPFAM" id="SSF54919">
    <property type="entry name" value="Nucleoside diphosphate kinase, NDK"/>
    <property type="match status" value="1"/>
</dbReference>
<dbReference type="EC" id="2.7.4.6" evidence="10"/>
<feature type="binding site" evidence="9">
    <location>
        <position position="145"/>
    </location>
    <ligand>
        <name>ATP</name>
        <dbReference type="ChEBI" id="CHEBI:30616"/>
    </ligand>
</feature>
<name>A0A834ZWB7_9POAL</name>
<evidence type="ECO:0000256" key="7">
    <source>
        <dbReference type="ARBA" id="ARBA00022777"/>
    </source>
</evidence>
<evidence type="ECO:0000259" key="11">
    <source>
        <dbReference type="SMART" id="SM00562"/>
    </source>
</evidence>
<keyword evidence="8 10" id="KW-0067">ATP-binding</keyword>
<dbReference type="PANTHER" id="PTHR11349">
    <property type="entry name" value="NUCLEOSIDE DIPHOSPHATE KINASE"/>
    <property type="match status" value="1"/>
</dbReference>
<comment type="cofactor">
    <cofactor evidence="3">
        <name>Mg(2+)</name>
        <dbReference type="ChEBI" id="CHEBI:18420"/>
    </cofactor>
</comment>
<evidence type="ECO:0000256" key="3">
    <source>
        <dbReference type="ARBA" id="ARBA00001946"/>
    </source>
</evidence>
<organism evidence="12 13">
    <name type="scientific">Digitaria exilis</name>
    <dbReference type="NCBI Taxonomy" id="1010633"/>
    <lineage>
        <taxon>Eukaryota</taxon>
        <taxon>Viridiplantae</taxon>
        <taxon>Streptophyta</taxon>
        <taxon>Embryophyta</taxon>
        <taxon>Tracheophyta</taxon>
        <taxon>Spermatophyta</taxon>
        <taxon>Magnoliopsida</taxon>
        <taxon>Liliopsida</taxon>
        <taxon>Poales</taxon>
        <taxon>Poaceae</taxon>
        <taxon>PACMAD clade</taxon>
        <taxon>Panicoideae</taxon>
        <taxon>Panicodae</taxon>
        <taxon>Paniceae</taxon>
        <taxon>Anthephorinae</taxon>
        <taxon>Digitaria</taxon>
    </lineage>
</organism>
<keyword evidence="7 10" id="KW-0418">Kinase</keyword>
<evidence type="ECO:0000256" key="5">
    <source>
        <dbReference type="ARBA" id="ARBA00022679"/>
    </source>
</evidence>
<dbReference type="Pfam" id="PF00334">
    <property type="entry name" value="NDK"/>
    <property type="match status" value="1"/>
</dbReference>
<dbReference type="InterPro" id="IPR023005">
    <property type="entry name" value="Nucleoside_diP_kinase_AS"/>
</dbReference>
<reference evidence="12" key="1">
    <citation type="submission" date="2020-07" db="EMBL/GenBank/DDBJ databases">
        <title>Genome sequence and genetic diversity analysis of an under-domesticated orphan crop, white fonio (Digitaria exilis).</title>
        <authorList>
            <person name="Bennetzen J.L."/>
            <person name="Chen S."/>
            <person name="Ma X."/>
            <person name="Wang X."/>
            <person name="Yssel A.E.J."/>
            <person name="Chaluvadi S.R."/>
            <person name="Johnson M."/>
            <person name="Gangashetty P."/>
            <person name="Hamidou F."/>
            <person name="Sanogo M.D."/>
            <person name="Zwaenepoel A."/>
            <person name="Wallace J."/>
            <person name="Van De Peer Y."/>
            <person name="Van Deynze A."/>
        </authorList>
    </citation>
    <scope>NUCLEOTIDE SEQUENCE</scope>
    <source>
        <tissue evidence="12">Leaves</tissue>
    </source>
</reference>
<accession>A0A834ZWB7</accession>
<feature type="binding site" evidence="9">
    <location>
        <position position="184"/>
    </location>
    <ligand>
        <name>ATP</name>
        <dbReference type="ChEBI" id="CHEBI:30616"/>
    </ligand>
</feature>
<dbReference type="EMBL" id="JACEFO010003225">
    <property type="protein sequence ID" value="KAF8643103.1"/>
    <property type="molecule type" value="Genomic_DNA"/>
</dbReference>
<keyword evidence="13" id="KW-1185">Reference proteome</keyword>
<gene>
    <name evidence="12" type="ORF">HU200_066975</name>
</gene>
<dbReference type="SMART" id="SM00562">
    <property type="entry name" value="NDK"/>
    <property type="match status" value="1"/>
</dbReference>
<dbReference type="CDD" id="cd04413">
    <property type="entry name" value="NDPk_I"/>
    <property type="match status" value="1"/>
</dbReference>
<protein>
    <recommendedName>
        <fullName evidence="10">Nucleoside diphosphate kinase</fullName>
        <ecNumber evidence="10">2.7.4.6</ecNumber>
    </recommendedName>
</protein>
<dbReference type="PROSITE" id="PS51374">
    <property type="entry name" value="NDPK_LIKE"/>
    <property type="match status" value="1"/>
</dbReference>
<sequence length="260" mass="28203">METMAVLARTASPLAGTGRRPSASVRPSASLSFSVASTGTRGRVGRGLSAAKVESRSAARARAAPRGIVASSEVEQSYIMIKPDGVQRGLVGEIISRFEKKGFLLKGLKLFRCPKDLAQVCFIRIYYLPFIFSQEHYKDLKDKPFFPTLIDYITSGPVVCMVSTSFVILSCKAWEGAGVVASARKLIGATNPLQAEPGTIRGDLAVQTGRSAPTFMNVVHGSDSPDNGKREIVTLLFAALWFKEGELCQWESVQTPWLVE</sequence>
<evidence type="ECO:0000256" key="4">
    <source>
        <dbReference type="ARBA" id="ARBA00008142"/>
    </source>
</evidence>
<dbReference type="GO" id="GO:0004550">
    <property type="term" value="F:nucleoside diphosphate kinase activity"/>
    <property type="evidence" value="ECO:0007669"/>
    <property type="project" value="UniProtKB-EC"/>
</dbReference>
<feature type="binding site" evidence="9">
    <location>
        <position position="82"/>
    </location>
    <ligand>
        <name>ATP</name>
        <dbReference type="ChEBI" id="CHEBI:30616"/>
    </ligand>
</feature>
<evidence type="ECO:0000256" key="8">
    <source>
        <dbReference type="ARBA" id="ARBA00022840"/>
    </source>
</evidence>
<dbReference type="InterPro" id="IPR034907">
    <property type="entry name" value="NDK-like_dom"/>
</dbReference>
<evidence type="ECO:0000256" key="6">
    <source>
        <dbReference type="ARBA" id="ARBA00022741"/>
    </source>
</evidence>
<dbReference type="AlphaFoldDB" id="A0A834ZWB7"/>
<dbReference type="InterPro" id="IPR036850">
    <property type="entry name" value="NDK-like_dom_sf"/>
</dbReference>
<evidence type="ECO:0000256" key="10">
    <source>
        <dbReference type="RuleBase" id="RU004013"/>
    </source>
</evidence>
<comment type="catalytic activity">
    <reaction evidence="2">
        <text>a ribonucleoside 5'-diphosphate + ATP = a ribonucleoside 5'-triphosphate + ADP</text>
        <dbReference type="Rhea" id="RHEA:18113"/>
        <dbReference type="ChEBI" id="CHEBI:30616"/>
        <dbReference type="ChEBI" id="CHEBI:57930"/>
        <dbReference type="ChEBI" id="CHEBI:61557"/>
        <dbReference type="ChEBI" id="CHEBI:456216"/>
        <dbReference type="EC" id="2.7.4.6"/>
    </reaction>
</comment>
<feature type="binding site" evidence="9">
    <location>
        <position position="201"/>
    </location>
    <ligand>
        <name>ATP</name>
        <dbReference type="ChEBI" id="CHEBI:30616"/>
    </ligand>
</feature>
<dbReference type="FunFam" id="3.30.70.141:FF:000002">
    <property type="entry name" value="Nucleoside diphosphate kinase"/>
    <property type="match status" value="1"/>
</dbReference>
<dbReference type="Proteomes" id="UP000636709">
    <property type="component" value="Unassembled WGS sequence"/>
</dbReference>
<evidence type="ECO:0000256" key="2">
    <source>
        <dbReference type="ARBA" id="ARBA00000937"/>
    </source>
</evidence>
<comment type="similarity">
    <text evidence="4 9">Belongs to the NDK family.</text>
</comment>
<evidence type="ECO:0000313" key="13">
    <source>
        <dbReference type="Proteomes" id="UP000636709"/>
    </source>
</evidence>
<feature type="binding site" evidence="9">
    <location>
        <position position="190"/>
    </location>
    <ligand>
        <name>ATP</name>
        <dbReference type="ChEBI" id="CHEBI:30616"/>
    </ligand>
</feature>
<proteinExistence type="inferred from homology"/>
<dbReference type="PROSITE" id="PS00469">
    <property type="entry name" value="NDPK"/>
    <property type="match status" value="1"/>
</dbReference>
<evidence type="ECO:0000313" key="12">
    <source>
        <dbReference type="EMBL" id="KAF8643103.1"/>
    </source>
</evidence>
<feature type="domain" description="Nucleoside diphosphate kinase-like" evidence="11">
    <location>
        <begin position="74"/>
        <end position="249"/>
    </location>
</feature>
<comment type="caution">
    <text evidence="12">The sequence shown here is derived from an EMBL/GenBank/DDBJ whole genome shotgun (WGS) entry which is preliminary data.</text>
</comment>